<dbReference type="Gene3D" id="3.40.50.970">
    <property type="match status" value="1"/>
</dbReference>
<feature type="domain" description="Transketolase-like pyrimidine-binding" evidence="4">
    <location>
        <begin position="2"/>
        <end position="164"/>
    </location>
</feature>
<reference evidence="5" key="1">
    <citation type="submission" date="2020-01" db="EMBL/GenBank/DDBJ databases">
        <title>Insect and environment-associated Actinomycetes.</title>
        <authorList>
            <person name="Currrie C."/>
            <person name="Chevrette M."/>
            <person name="Carlson C."/>
            <person name="Stubbendieck R."/>
            <person name="Wendt-Pienkowski E."/>
        </authorList>
    </citation>
    <scope>NUCLEOTIDE SEQUENCE</scope>
    <source>
        <strain evidence="5">SID505</strain>
    </source>
</reference>
<dbReference type="PANTHER" id="PTHR43825">
    <property type="entry name" value="PYRUVATE DEHYDROGENASE E1 COMPONENT"/>
    <property type="match status" value="1"/>
</dbReference>
<comment type="cofactor">
    <cofactor evidence="1">
        <name>thiamine diphosphate</name>
        <dbReference type="ChEBI" id="CHEBI:58937"/>
    </cofactor>
</comment>
<dbReference type="InterPro" id="IPR033248">
    <property type="entry name" value="Transketolase_C"/>
</dbReference>
<dbReference type="PANTHER" id="PTHR43825:SF5">
    <property type="entry name" value="HYPOTHETICAL TRANSKETOLASE FAMILY PROTEIN"/>
    <property type="match status" value="1"/>
</dbReference>
<dbReference type="EMBL" id="JAAGMK010000645">
    <property type="protein sequence ID" value="NEB86890.1"/>
    <property type="molecule type" value="Genomic_DNA"/>
</dbReference>
<dbReference type="Pfam" id="PF02780">
    <property type="entry name" value="Transketolase_C"/>
    <property type="match status" value="1"/>
</dbReference>
<dbReference type="RefSeq" id="WP_073804426.1">
    <property type="nucleotide sequence ID" value="NZ_JAAGLK010000049.1"/>
</dbReference>
<evidence type="ECO:0000256" key="3">
    <source>
        <dbReference type="ARBA" id="ARBA00023052"/>
    </source>
</evidence>
<accession>A0A6G3SVI6</accession>
<organism evidence="5">
    <name type="scientific">Streptomyces anulatus</name>
    <name type="common">Streptomyces chrysomallus</name>
    <dbReference type="NCBI Taxonomy" id="1892"/>
    <lineage>
        <taxon>Bacteria</taxon>
        <taxon>Bacillati</taxon>
        <taxon>Actinomycetota</taxon>
        <taxon>Actinomycetes</taxon>
        <taxon>Kitasatosporales</taxon>
        <taxon>Streptomycetaceae</taxon>
        <taxon>Streptomyces</taxon>
    </lineage>
</organism>
<dbReference type="Pfam" id="PF02779">
    <property type="entry name" value="Transket_pyr"/>
    <property type="match status" value="1"/>
</dbReference>
<name>A0A6G3SVI6_STRAQ</name>
<evidence type="ECO:0000256" key="2">
    <source>
        <dbReference type="ARBA" id="ARBA00007131"/>
    </source>
</evidence>
<keyword evidence="3" id="KW-0786">Thiamine pyrophosphate</keyword>
<evidence type="ECO:0000256" key="1">
    <source>
        <dbReference type="ARBA" id="ARBA00001964"/>
    </source>
</evidence>
<dbReference type="SMART" id="SM00861">
    <property type="entry name" value="Transket_pyr"/>
    <property type="match status" value="1"/>
</dbReference>
<proteinExistence type="inferred from homology"/>
<comment type="similarity">
    <text evidence="2">Belongs to the transketolase family.</text>
</comment>
<comment type="caution">
    <text evidence="5">The sequence shown here is derived from an EMBL/GenBank/DDBJ whole genome shotgun (WGS) entry which is preliminary data.</text>
</comment>
<dbReference type="InterPro" id="IPR009014">
    <property type="entry name" value="Transketo_C/PFOR_II"/>
</dbReference>
<dbReference type="InterPro" id="IPR029061">
    <property type="entry name" value="THDP-binding"/>
</dbReference>
<dbReference type="GO" id="GO:0000287">
    <property type="term" value="F:magnesium ion binding"/>
    <property type="evidence" value="ECO:0007669"/>
    <property type="project" value="UniProtKB-ARBA"/>
</dbReference>
<protein>
    <submittedName>
        <fullName evidence="5">1-deoxy-D-xylulose-5-phosphate synthase</fullName>
    </submittedName>
</protein>
<sequence>MTAPGALVGELLLHEARTANDTYYVVADGTLNGTEPFIEAYPDRFLNVGIAEQNAVSIAAGLAFSGKQVYLWNCSTFLLYRPFDQIRVDAAFARTRIRLIGTSSGLTRAASGIAHIAIEDLAVMRALPNMTVLCPGDLVEARQLLDQCREIDGPVYMRFALENHDLPEIHGPDTRVTLGKALTVTQGADAALIATGNMLPVARGWVDEFAESGLAVRLVSMPSIKPFDSAAVAALVSERLPIITLEDHSVIGGLGSAVAEAIAETGSGVPFRRVGVPDRYPYVVGTPDYLGEHFGVPGVSELRKWLDEHITSARRPSPGP</sequence>
<dbReference type="CDD" id="cd07033">
    <property type="entry name" value="TPP_PYR_DXS_TK_like"/>
    <property type="match status" value="1"/>
</dbReference>
<dbReference type="Gene3D" id="3.40.50.920">
    <property type="match status" value="1"/>
</dbReference>
<evidence type="ECO:0000313" key="5">
    <source>
        <dbReference type="EMBL" id="NEB86890.1"/>
    </source>
</evidence>
<gene>
    <name evidence="5" type="ORF">G3I43_22325</name>
</gene>
<dbReference type="InterPro" id="IPR051157">
    <property type="entry name" value="PDH/Transketolase"/>
</dbReference>
<dbReference type="SUPFAM" id="SSF52922">
    <property type="entry name" value="TK C-terminal domain-like"/>
    <property type="match status" value="1"/>
</dbReference>
<dbReference type="AlphaFoldDB" id="A0A6G3SVI6"/>
<dbReference type="SUPFAM" id="SSF52518">
    <property type="entry name" value="Thiamin diphosphate-binding fold (THDP-binding)"/>
    <property type="match status" value="1"/>
</dbReference>
<evidence type="ECO:0000259" key="4">
    <source>
        <dbReference type="SMART" id="SM00861"/>
    </source>
</evidence>
<dbReference type="InterPro" id="IPR005475">
    <property type="entry name" value="Transketolase-like_Pyr-bd"/>
</dbReference>
<dbReference type="FunFam" id="3.40.50.970:FF:000129">
    <property type="entry name" value="Transketolase"/>
    <property type="match status" value="1"/>
</dbReference>